<accession>A0ABQ4CNQ8</accession>
<organism evidence="2 3">
    <name type="scientific">Asanoa siamensis</name>
    <dbReference type="NCBI Taxonomy" id="926357"/>
    <lineage>
        <taxon>Bacteria</taxon>
        <taxon>Bacillati</taxon>
        <taxon>Actinomycetota</taxon>
        <taxon>Actinomycetes</taxon>
        <taxon>Micromonosporales</taxon>
        <taxon>Micromonosporaceae</taxon>
        <taxon>Asanoa</taxon>
    </lineage>
</organism>
<comment type="caution">
    <text evidence="2">The sequence shown here is derived from an EMBL/GenBank/DDBJ whole genome shotgun (WGS) entry which is preliminary data.</text>
</comment>
<dbReference type="Pfam" id="PF00561">
    <property type="entry name" value="Abhydrolase_1"/>
    <property type="match status" value="1"/>
</dbReference>
<dbReference type="Gene3D" id="3.40.50.1820">
    <property type="entry name" value="alpha/beta hydrolase"/>
    <property type="match status" value="1"/>
</dbReference>
<dbReference type="EMBL" id="BONE01000016">
    <property type="protein sequence ID" value="GIF72917.1"/>
    <property type="molecule type" value="Genomic_DNA"/>
</dbReference>
<dbReference type="SUPFAM" id="SSF53474">
    <property type="entry name" value="alpha/beta-Hydrolases"/>
    <property type="match status" value="1"/>
</dbReference>
<evidence type="ECO:0000259" key="1">
    <source>
        <dbReference type="Pfam" id="PF00561"/>
    </source>
</evidence>
<dbReference type="Proteomes" id="UP000604117">
    <property type="component" value="Unassembled WGS sequence"/>
</dbReference>
<reference evidence="2 3" key="1">
    <citation type="submission" date="2021-01" db="EMBL/GenBank/DDBJ databases">
        <title>Whole genome shotgun sequence of Asanoa siamensis NBRC 107932.</title>
        <authorList>
            <person name="Komaki H."/>
            <person name="Tamura T."/>
        </authorList>
    </citation>
    <scope>NUCLEOTIDE SEQUENCE [LARGE SCALE GENOMIC DNA]</scope>
    <source>
        <strain evidence="2 3">NBRC 107932</strain>
    </source>
</reference>
<evidence type="ECO:0000313" key="2">
    <source>
        <dbReference type="EMBL" id="GIF72917.1"/>
    </source>
</evidence>
<proteinExistence type="predicted"/>
<keyword evidence="3" id="KW-1185">Reference proteome</keyword>
<dbReference type="InterPro" id="IPR029058">
    <property type="entry name" value="AB_hydrolase_fold"/>
</dbReference>
<dbReference type="GO" id="GO:0016787">
    <property type="term" value="F:hydrolase activity"/>
    <property type="evidence" value="ECO:0007669"/>
    <property type="project" value="UniProtKB-KW"/>
</dbReference>
<keyword evidence="2" id="KW-0378">Hydrolase</keyword>
<gene>
    <name evidence="2" type="ORF">Asi02nite_24350</name>
</gene>
<feature type="domain" description="AB hydrolase-1" evidence="1">
    <location>
        <begin position="31"/>
        <end position="279"/>
    </location>
</feature>
<dbReference type="PANTHER" id="PTHR43433:SF5">
    <property type="entry name" value="AB HYDROLASE-1 DOMAIN-CONTAINING PROTEIN"/>
    <property type="match status" value="1"/>
</dbReference>
<dbReference type="PRINTS" id="PR00111">
    <property type="entry name" value="ABHYDROLASE"/>
</dbReference>
<dbReference type="InterPro" id="IPR050471">
    <property type="entry name" value="AB_hydrolase"/>
</dbReference>
<name>A0ABQ4CNQ8_9ACTN</name>
<dbReference type="RefSeq" id="WP_203712618.1">
    <property type="nucleotide sequence ID" value="NZ_BONE01000016.1"/>
</dbReference>
<sequence length="298" mass="32664">MPHQKLAEHDVVVHGGRRLAVAVSGAPDGHPVFLLHGTPGSRSGPKPRSGVLYRLGIRLISYDRPGYGLSSRSPGRRVADAARDVDAIADHLGLERFAVVGRSGGGPHALACAALLPDRVTRTAALVGLAPSNAAGLDWFDGMAADNVRGYSTADRDRSILAEHLRLRADRIIRDPESLLEFLRTQMAESDRRVVDSAVFRRLLTQTYAEGLRCGPYGWIDDVLALRDDWDFPFDAIAGRVLLWHGKDDTFSPINHLWWLANRIPGAEVRVQTDSAHFGAVEVLPRILAWLIRTGADR</sequence>
<protein>
    <submittedName>
        <fullName evidence="2">Alpha/beta hydrolase</fullName>
    </submittedName>
</protein>
<evidence type="ECO:0000313" key="3">
    <source>
        <dbReference type="Proteomes" id="UP000604117"/>
    </source>
</evidence>
<dbReference type="InterPro" id="IPR000073">
    <property type="entry name" value="AB_hydrolase_1"/>
</dbReference>
<dbReference type="PANTHER" id="PTHR43433">
    <property type="entry name" value="HYDROLASE, ALPHA/BETA FOLD FAMILY PROTEIN"/>
    <property type="match status" value="1"/>
</dbReference>